<gene>
    <name evidence="1" type="ORF">DSO57_1005411</name>
</gene>
<organism evidence="1 2">
    <name type="scientific">Entomophthora muscae</name>
    <dbReference type="NCBI Taxonomy" id="34485"/>
    <lineage>
        <taxon>Eukaryota</taxon>
        <taxon>Fungi</taxon>
        <taxon>Fungi incertae sedis</taxon>
        <taxon>Zoopagomycota</taxon>
        <taxon>Entomophthoromycotina</taxon>
        <taxon>Entomophthoromycetes</taxon>
        <taxon>Entomophthorales</taxon>
        <taxon>Entomophthoraceae</taxon>
        <taxon>Entomophthora</taxon>
    </lineage>
</organism>
<proteinExistence type="predicted"/>
<evidence type="ECO:0000313" key="2">
    <source>
        <dbReference type="Proteomes" id="UP001165960"/>
    </source>
</evidence>
<protein>
    <submittedName>
        <fullName evidence="1">Uncharacterized protein</fullName>
    </submittedName>
</protein>
<accession>A0ACC2TV69</accession>
<reference evidence="1" key="1">
    <citation type="submission" date="2022-04" db="EMBL/GenBank/DDBJ databases">
        <title>Genome of the entomopathogenic fungus Entomophthora muscae.</title>
        <authorList>
            <person name="Elya C."/>
            <person name="Lovett B.R."/>
            <person name="Lee E."/>
            <person name="Macias A.M."/>
            <person name="Hajek A.E."/>
            <person name="De Bivort B.L."/>
            <person name="Kasson M.T."/>
            <person name="De Fine Licht H.H."/>
            <person name="Stajich J.E."/>
        </authorList>
    </citation>
    <scope>NUCLEOTIDE SEQUENCE</scope>
    <source>
        <strain evidence="1">Berkeley</strain>
    </source>
</reference>
<sequence>MSKERSMVEKAKPKIRGHPPKVAKATQKPTIEEVPPTEAEVTQELPNVSTTHTQPRWKDAAELIPEDKVLTQSNQSMETDKSP</sequence>
<dbReference type="Proteomes" id="UP001165960">
    <property type="component" value="Unassembled WGS sequence"/>
</dbReference>
<comment type="caution">
    <text evidence="1">The sequence shown here is derived from an EMBL/GenBank/DDBJ whole genome shotgun (WGS) entry which is preliminary data.</text>
</comment>
<keyword evidence="2" id="KW-1185">Reference proteome</keyword>
<dbReference type="EMBL" id="QTSX02002144">
    <property type="protein sequence ID" value="KAJ9078568.1"/>
    <property type="molecule type" value="Genomic_DNA"/>
</dbReference>
<evidence type="ECO:0000313" key="1">
    <source>
        <dbReference type="EMBL" id="KAJ9078568.1"/>
    </source>
</evidence>
<name>A0ACC2TV69_9FUNG</name>